<keyword evidence="2" id="KW-1185">Reference proteome</keyword>
<dbReference type="AlphaFoldDB" id="A0AAF0UJ67"/>
<proteinExistence type="predicted"/>
<accession>A0AAF0UJ67</accession>
<protein>
    <recommendedName>
        <fullName evidence="3">Integrase catalytic domain-containing protein</fullName>
    </recommendedName>
</protein>
<dbReference type="PANTHER" id="PTHR45835">
    <property type="entry name" value="YALI0A06105P"/>
    <property type="match status" value="1"/>
</dbReference>
<dbReference type="Proteomes" id="UP001234989">
    <property type="component" value="Chromosome 9"/>
</dbReference>
<gene>
    <name evidence="1" type="ORF">MTR67_039569</name>
</gene>
<evidence type="ECO:0000313" key="2">
    <source>
        <dbReference type="Proteomes" id="UP001234989"/>
    </source>
</evidence>
<dbReference type="Gene3D" id="3.30.420.10">
    <property type="entry name" value="Ribonuclease H-like superfamily/Ribonuclease H"/>
    <property type="match status" value="1"/>
</dbReference>
<dbReference type="EMBL" id="CP133620">
    <property type="protein sequence ID" value="WMV46184.1"/>
    <property type="molecule type" value="Genomic_DNA"/>
</dbReference>
<reference evidence="1" key="1">
    <citation type="submission" date="2023-08" db="EMBL/GenBank/DDBJ databases">
        <title>A de novo genome assembly of Solanum verrucosum Schlechtendal, a Mexican diploid species geographically isolated from the other diploid A-genome species in potato relatives.</title>
        <authorList>
            <person name="Hosaka K."/>
        </authorList>
    </citation>
    <scope>NUCLEOTIDE SEQUENCE</scope>
    <source>
        <tissue evidence="1">Young leaves</tissue>
    </source>
</reference>
<evidence type="ECO:0000313" key="1">
    <source>
        <dbReference type="EMBL" id="WMV46184.1"/>
    </source>
</evidence>
<dbReference type="InterPro" id="IPR036397">
    <property type="entry name" value="RNaseH_sf"/>
</dbReference>
<dbReference type="SUPFAM" id="SSF53098">
    <property type="entry name" value="Ribonuclease H-like"/>
    <property type="match status" value="1"/>
</dbReference>
<organism evidence="1 2">
    <name type="scientific">Solanum verrucosum</name>
    <dbReference type="NCBI Taxonomy" id="315347"/>
    <lineage>
        <taxon>Eukaryota</taxon>
        <taxon>Viridiplantae</taxon>
        <taxon>Streptophyta</taxon>
        <taxon>Embryophyta</taxon>
        <taxon>Tracheophyta</taxon>
        <taxon>Spermatophyta</taxon>
        <taxon>Magnoliopsida</taxon>
        <taxon>eudicotyledons</taxon>
        <taxon>Gunneridae</taxon>
        <taxon>Pentapetalae</taxon>
        <taxon>asterids</taxon>
        <taxon>lamiids</taxon>
        <taxon>Solanales</taxon>
        <taxon>Solanaceae</taxon>
        <taxon>Solanoideae</taxon>
        <taxon>Solaneae</taxon>
        <taxon>Solanum</taxon>
    </lineage>
</organism>
<dbReference type="GO" id="GO:0003676">
    <property type="term" value="F:nucleic acid binding"/>
    <property type="evidence" value="ECO:0007669"/>
    <property type="project" value="InterPro"/>
</dbReference>
<dbReference type="PANTHER" id="PTHR45835:SF99">
    <property type="entry name" value="CHROMO DOMAIN-CONTAINING PROTEIN-RELATED"/>
    <property type="match status" value="1"/>
</dbReference>
<evidence type="ECO:0008006" key="3">
    <source>
        <dbReference type="Google" id="ProtNLM"/>
    </source>
</evidence>
<sequence>MWRDITDYVSNCLSCQQVKAEHLRSGGELQRLPIREGKWERISMDFVVGLPRTSRGLDSIWVIVAKLTKSAHFISVHTSYSAERLACIYIQEVVRLHGVHVSIISYRGPQFTFIFWKTFQDELGTRVDLSTVFHPHTDEFAYNKSYHSSIQMAPFEALYGRRFRSRVGWFKSTERNSRSTDLMRKALDHVRVIQDRFRTA</sequence>
<dbReference type="InterPro" id="IPR012337">
    <property type="entry name" value="RNaseH-like_sf"/>
</dbReference>
<name>A0AAF0UJ67_SOLVR</name>